<evidence type="ECO:0000313" key="1">
    <source>
        <dbReference type="EMBL" id="KAH6936422.1"/>
    </source>
</evidence>
<gene>
    <name evidence="1" type="ORF">HPB50_017064</name>
</gene>
<organism evidence="1 2">
    <name type="scientific">Hyalomma asiaticum</name>
    <name type="common">Tick</name>
    <dbReference type="NCBI Taxonomy" id="266040"/>
    <lineage>
        <taxon>Eukaryota</taxon>
        <taxon>Metazoa</taxon>
        <taxon>Ecdysozoa</taxon>
        <taxon>Arthropoda</taxon>
        <taxon>Chelicerata</taxon>
        <taxon>Arachnida</taxon>
        <taxon>Acari</taxon>
        <taxon>Parasitiformes</taxon>
        <taxon>Ixodida</taxon>
        <taxon>Ixodoidea</taxon>
        <taxon>Ixodidae</taxon>
        <taxon>Hyalomminae</taxon>
        <taxon>Hyalomma</taxon>
    </lineage>
</organism>
<protein>
    <submittedName>
        <fullName evidence="1">Uncharacterized protein</fullName>
    </submittedName>
</protein>
<proteinExistence type="predicted"/>
<reference evidence="1" key="1">
    <citation type="submission" date="2020-05" db="EMBL/GenBank/DDBJ databases">
        <title>Large-scale comparative analyses of tick genomes elucidate their genetic diversity and vector capacities.</title>
        <authorList>
            <person name="Jia N."/>
            <person name="Wang J."/>
            <person name="Shi W."/>
            <person name="Du L."/>
            <person name="Sun Y."/>
            <person name="Zhan W."/>
            <person name="Jiang J."/>
            <person name="Wang Q."/>
            <person name="Zhang B."/>
            <person name="Ji P."/>
            <person name="Sakyi L.B."/>
            <person name="Cui X."/>
            <person name="Yuan T."/>
            <person name="Jiang B."/>
            <person name="Yang W."/>
            <person name="Lam T.T.-Y."/>
            <person name="Chang Q."/>
            <person name="Ding S."/>
            <person name="Wang X."/>
            <person name="Zhu J."/>
            <person name="Ruan X."/>
            <person name="Zhao L."/>
            <person name="Wei J."/>
            <person name="Que T."/>
            <person name="Du C."/>
            <person name="Cheng J."/>
            <person name="Dai P."/>
            <person name="Han X."/>
            <person name="Huang E."/>
            <person name="Gao Y."/>
            <person name="Liu J."/>
            <person name="Shao H."/>
            <person name="Ye R."/>
            <person name="Li L."/>
            <person name="Wei W."/>
            <person name="Wang X."/>
            <person name="Wang C."/>
            <person name="Yang T."/>
            <person name="Huo Q."/>
            <person name="Li W."/>
            <person name="Guo W."/>
            <person name="Chen H."/>
            <person name="Zhou L."/>
            <person name="Ni X."/>
            <person name="Tian J."/>
            <person name="Zhou Y."/>
            <person name="Sheng Y."/>
            <person name="Liu T."/>
            <person name="Pan Y."/>
            <person name="Xia L."/>
            <person name="Li J."/>
            <person name="Zhao F."/>
            <person name="Cao W."/>
        </authorList>
    </citation>
    <scope>NUCLEOTIDE SEQUENCE</scope>
    <source>
        <strain evidence="1">Hyas-2018</strain>
    </source>
</reference>
<accession>A0ACB7SMK5</accession>
<sequence length="396" mass="44733">MGVLALQILSGEDRPAVDTPLVILQRAWCGRYEAPQQPSDHIDPKLVAGWTVALARRAYIQCPNEGCIKKFSTVPGLQYHFRRCGLMQQYRCLNCSEATFARPKSLLEHLRACYTERPEGDQRRRFLESPCTHRRSLISSLRLPAQSSSALGPMFRHMFQHMQRLQKRCQCWKETLYPSWMPSCWQLLDQHDREPYLPRFRESPALRAQAQEWQRLPLFGCLSSGGSHETFYPGGAIWAAAWCPLPPDQQEDPHEWVVLSCCPDPDREHPLTKAEPEPGLLQIWDLGPLRLNRDPHGAPPRLALCLAHDFGFIAGLDWCPSGCHQRRSRLGLLALACGDGCARIIRHCGFKRSGACCTTEAVVSLDNEPEFSSLQRPGTFVGYVVPTVVLQCGVPE</sequence>
<dbReference type="EMBL" id="CM023483">
    <property type="protein sequence ID" value="KAH6936422.1"/>
    <property type="molecule type" value="Genomic_DNA"/>
</dbReference>
<comment type="caution">
    <text evidence="1">The sequence shown here is derived from an EMBL/GenBank/DDBJ whole genome shotgun (WGS) entry which is preliminary data.</text>
</comment>
<keyword evidence="2" id="KW-1185">Reference proteome</keyword>
<dbReference type="Proteomes" id="UP000821845">
    <property type="component" value="Chromosome 3"/>
</dbReference>
<evidence type="ECO:0000313" key="2">
    <source>
        <dbReference type="Proteomes" id="UP000821845"/>
    </source>
</evidence>
<name>A0ACB7SMK5_HYAAI</name>